<dbReference type="EMBL" id="DVLL01000021">
    <property type="protein sequence ID" value="HIT59441.1"/>
    <property type="molecule type" value="Genomic_DNA"/>
</dbReference>
<feature type="domain" description="Type I restriction modification DNA specificity" evidence="5">
    <location>
        <begin position="425"/>
        <end position="487"/>
    </location>
</feature>
<dbReference type="AlphaFoldDB" id="A0A9D1GUJ2"/>
<evidence type="ECO:0000313" key="6">
    <source>
        <dbReference type="EMBL" id="HIT59441.1"/>
    </source>
</evidence>
<dbReference type="SUPFAM" id="SSF116734">
    <property type="entry name" value="DNA methylase specificity domain"/>
    <property type="match status" value="2"/>
</dbReference>
<dbReference type="CDD" id="cd17260">
    <property type="entry name" value="RMtype1_S_EcoEI-TRD1-CR1_like"/>
    <property type="match status" value="1"/>
</dbReference>
<dbReference type="InterPro" id="IPR000055">
    <property type="entry name" value="Restrct_endonuc_typeI_TRD"/>
</dbReference>
<keyword evidence="6" id="KW-0540">Nuclease</keyword>
<evidence type="ECO:0000256" key="4">
    <source>
        <dbReference type="ARBA" id="ARBA00038652"/>
    </source>
</evidence>
<dbReference type="InterPro" id="IPR051212">
    <property type="entry name" value="Type-I_RE_S_subunit"/>
</dbReference>
<dbReference type="PANTHER" id="PTHR43140">
    <property type="entry name" value="TYPE-1 RESTRICTION ENZYME ECOKI SPECIFICITY PROTEIN"/>
    <property type="match status" value="1"/>
</dbReference>
<reference evidence="6" key="2">
    <citation type="journal article" date="2021" name="PeerJ">
        <title>Extensive microbial diversity within the chicken gut microbiome revealed by metagenomics and culture.</title>
        <authorList>
            <person name="Gilroy R."/>
            <person name="Ravi A."/>
            <person name="Getino M."/>
            <person name="Pursley I."/>
            <person name="Horton D.L."/>
            <person name="Alikhan N.F."/>
            <person name="Baker D."/>
            <person name="Gharbi K."/>
            <person name="Hall N."/>
            <person name="Watson M."/>
            <person name="Adriaenssens E.M."/>
            <person name="Foster-Nyarko E."/>
            <person name="Jarju S."/>
            <person name="Secka A."/>
            <person name="Antonio M."/>
            <person name="Oren A."/>
            <person name="Chaudhuri R.R."/>
            <person name="La Ragione R."/>
            <person name="Hildebrand F."/>
            <person name="Pallen M.J."/>
        </authorList>
    </citation>
    <scope>NUCLEOTIDE SEQUENCE</scope>
    <source>
        <strain evidence="6">CHK33-4379</strain>
    </source>
</reference>
<evidence type="ECO:0000256" key="2">
    <source>
        <dbReference type="ARBA" id="ARBA00022747"/>
    </source>
</evidence>
<accession>A0A9D1GUJ2</accession>
<dbReference type="GO" id="GO:0004519">
    <property type="term" value="F:endonuclease activity"/>
    <property type="evidence" value="ECO:0007669"/>
    <property type="project" value="UniProtKB-KW"/>
</dbReference>
<evidence type="ECO:0000256" key="3">
    <source>
        <dbReference type="ARBA" id="ARBA00023125"/>
    </source>
</evidence>
<comment type="caution">
    <text evidence="6">The sequence shown here is derived from an EMBL/GenBank/DDBJ whole genome shotgun (WGS) entry which is preliminary data.</text>
</comment>
<evidence type="ECO:0000256" key="1">
    <source>
        <dbReference type="ARBA" id="ARBA00010923"/>
    </source>
</evidence>
<keyword evidence="2" id="KW-0680">Restriction system</keyword>
<dbReference type="GO" id="GO:0009307">
    <property type="term" value="P:DNA restriction-modification system"/>
    <property type="evidence" value="ECO:0007669"/>
    <property type="project" value="UniProtKB-KW"/>
</dbReference>
<feature type="domain" description="Type I restriction modification DNA specificity" evidence="5">
    <location>
        <begin position="70"/>
        <end position="235"/>
    </location>
</feature>
<comment type="similarity">
    <text evidence="1">Belongs to the type-I restriction system S methylase family.</text>
</comment>
<sequence>MTPQELKNSILQLAIQGKLVEQRPEEGTAEELFKVLQEKRKELLSAGKIYKKKPTKPFYSKSDLDSFAIPETWLWVQLGDVSLIQEGAGIRKWQYRDSGIQILCVTNILDGAVDLTKKELYISEEEYNEKYLHLTLNNGDIVTACSGGSWGKVAIFNSENTIMLNTSTLRMRFWGDICCNKFLYYVCQSQFFKKQLQGQLSGMQPNFGYAHYSRIVIPLPPLAEQKRIVAKIEELLPLVDRYEQAWSKLEQFNSRFPEDMKKSLLQYAIQGKLVEQRPEEGTAEELFVQIQEEKQRLIAEKKIKKEKPLPEITDDEKPFDIPDSWKWVRVQEITCLNPKNDLPDELETSFIPMALVDDGYRNHHSFEIKTWGDIKKGFTHFANGDIGIAKITPCFQNRKSVVFRNLKNGYGAGTTELSIVRVVDDLLSRDFLLWFFKSAYFIENGVKSFTGTAGQQRIHKDYLATCVFPLPPLAEQKRIVEKLEQLLPLCARLN</sequence>
<protein>
    <submittedName>
        <fullName evidence="6">Restriction endonuclease subunit S</fullName>
    </submittedName>
</protein>
<reference evidence="6" key="1">
    <citation type="submission" date="2020-10" db="EMBL/GenBank/DDBJ databases">
        <authorList>
            <person name="Gilroy R."/>
        </authorList>
    </citation>
    <scope>NUCLEOTIDE SEQUENCE</scope>
    <source>
        <strain evidence="6">CHK33-4379</strain>
    </source>
</reference>
<dbReference type="PANTHER" id="PTHR43140:SF1">
    <property type="entry name" value="TYPE I RESTRICTION ENZYME ECOKI SPECIFICITY SUBUNIT"/>
    <property type="match status" value="1"/>
</dbReference>
<dbReference type="Gene3D" id="3.90.220.20">
    <property type="entry name" value="DNA methylase specificity domains"/>
    <property type="match status" value="2"/>
</dbReference>
<organism evidence="6 7">
    <name type="scientific">Candidatus Faeciplasma pullistercoris</name>
    <dbReference type="NCBI Taxonomy" id="2840800"/>
    <lineage>
        <taxon>Bacteria</taxon>
        <taxon>Bacillati</taxon>
        <taxon>Bacillota</taxon>
        <taxon>Clostridia</taxon>
        <taxon>Eubacteriales</taxon>
        <taxon>Oscillospiraceae</taxon>
        <taxon>Oscillospiraceae incertae sedis</taxon>
        <taxon>Candidatus Faeciplasma</taxon>
    </lineage>
</organism>
<gene>
    <name evidence="6" type="ORF">IAC39_07010</name>
</gene>
<name>A0A9D1GUJ2_9FIRM</name>
<dbReference type="GO" id="GO:0003677">
    <property type="term" value="F:DNA binding"/>
    <property type="evidence" value="ECO:0007669"/>
    <property type="project" value="UniProtKB-KW"/>
</dbReference>
<keyword evidence="6" id="KW-0378">Hydrolase</keyword>
<dbReference type="Pfam" id="PF01420">
    <property type="entry name" value="Methylase_S"/>
    <property type="match status" value="2"/>
</dbReference>
<keyword evidence="3" id="KW-0238">DNA-binding</keyword>
<evidence type="ECO:0000259" key="5">
    <source>
        <dbReference type="Pfam" id="PF01420"/>
    </source>
</evidence>
<comment type="subunit">
    <text evidence="4">The methyltransferase is composed of M and S polypeptides.</text>
</comment>
<proteinExistence type="inferred from homology"/>
<keyword evidence="6" id="KW-0255">Endonuclease</keyword>
<dbReference type="Proteomes" id="UP000824136">
    <property type="component" value="Unassembled WGS sequence"/>
</dbReference>
<evidence type="ECO:0000313" key="7">
    <source>
        <dbReference type="Proteomes" id="UP000824136"/>
    </source>
</evidence>
<dbReference type="InterPro" id="IPR044946">
    <property type="entry name" value="Restrct_endonuc_typeI_TRD_sf"/>
</dbReference>